<evidence type="ECO:0000256" key="4">
    <source>
        <dbReference type="ARBA" id="ARBA00022502"/>
    </source>
</evidence>
<reference evidence="13" key="1">
    <citation type="submission" date="2015-02" db="EMBL/GenBank/DDBJ databases">
        <title>Genome sequencing for Strongylocentrotus purpuratus.</title>
        <authorList>
            <person name="Murali S."/>
            <person name="Liu Y."/>
            <person name="Vee V."/>
            <person name="English A."/>
            <person name="Wang M."/>
            <person name="Skinner E."/>
            <person name="Han Y."/>
            <person name="Muzny D.M."/>
            <person name="Worley K.C."/>
            <person name="Gibbs R.A."/>
        </authorList>
    </citation>
    <scope>NUCLEOTIDE SEQUENCE</scope>
</reference>
<dbReference type="EC" id="2.4.1.-" evidence="11"/>
<evidence type="ECO:0000256" key="5">
    <source>
        <dbReference type="ARBA" id="ARBA00022676"/>
    </source>
</evidence>
<feature type="transmembrane region" description="Helical" evidence="11">
    <location>
        <begin position="255"/>
        <end position="274"/>
    </location>
</feature>
<dbReference type="PANTHER" id="PTHR12468">
    <property type="entry name" value="GPI MANNOSYLTRANSFERASE 2"/>
    <property type="match status" value="1"/>
</dbReference>
<keyword evidence="5 11" id="KW-0328">Glycosyltransferase</keyword>
<comment type="caution">
    <text evidence="11">Lacks conserved residue(s) required for the propagation of feature annotation.</text>
</comment>
<feature type="transmembrane region" description="Helical" evidence="11">
    <location>
        <begin position="405"/>
        <end position="425"/>
    </location>
</feature>
<comment type="function">
    <text evidence="11">Mannosyltransferase involved in glycosylphosphatidylinositol-anchor biosynthesis.</text>
</comment>
<feature type="transmembrane region" description="Helical" evidence="11">
    <location>
        <begin position="488"/>
        <end position="509"/>
    </location>
</feature>
<keyword evidence="10 11" id="KW-0472">Membrane</keyword>
<dbReference type="GO" id="GO:0000030">
    <property type="term" value="F:mannosyltransferase activity"/>
    <property type="evidence" value="ECO:0000318"/>
    <property type="project" value="GO_Central"/>
</dbReference>
<dbReference type="GO" id="GO:0000009">
    <property type="term" value="F:alpha-1,6-mannosyltransferase activity"/>
    <property type="evidence" value="ECO:0007669"/>
    <property type="project" value="InterPro"/>
</dbReference>
<name>A0A7M7PCT0_STRPU</name>
<comment type="similarity">
    <text evidence="3 11">Belongs to the PIGV family.</text>
</comment>
<dbReference type="InterPro" id="IPR007315">
    <property type="entry name" value="PIG-V/Gpi18"/>
</dbReference>
<feature type="transmembrane region" description="Helical" evidence="11">
    <location>
        <begin position="208"/>
        <end position="229"/>
    </location>
</feature>
<proteinExistence type="inferred from homology"/>
<dbReference type="CTD" id="55650"/>
<evidence type="ECO:0000256" key="11">
    <source>
        <dbReference type="RuleBase" id="RU363112"/>
    </source>
</evidence>
<evidence type="ECO:0000313" key="12">
    <source>
        <dbReference type="EnsemblMetazoa" id="XP_030848488"/>
    </source>
</evidence>
<dbReference type="InParanoid" id="A0A7M7PCT0"/>
<dbReference type="Pfam" id="PF04188">
    <property type="entry name" value="Mannosyl_trans2"/>
    <property type="match status" value="1"/>
</dbReference>
<comment type="subcellular location">
    <subcellularLocation>
        <location evidence="1 11">Endoplasmic reticulum membrane</location>
        <topology evidence="1 11">Multi-pass membrane protein</topology>
    </subcellularLocation>
</comment>
<keyword evidence="9 11" id="KW-1133">Transmembrane helix</keyword>
<evidence type="ECO:0000256" key="7">
    <source>
        <dbReference type="ARBA" id="ARBA00022692"/>
    </source>
</evidence>
<dbReference type="OMA" id="MAHAAWL"/>
<evidence type="ECO:0000256" key="8">
    <source>
        <dbReference type="ARBA" id="ARBA00022824"/>
    </source>
</evidence>
<keyword evidence="13" id="KW-1185">Reference proteome</keyword>
<dbReference type="RefSeq" id="XP_030848488.1">
    <property type="nucleotide sequence ID" value="XM_030992628.1"/>
</dbReference>
<keyword evidence="6 11" id="KW-0808">Transferase</keyword>
<evidence type="ECO:0000256" key="2">
    <source>
        <dbReference type="ARBA" id="ARBA00004687"/>
    </source>
</evidence>
<dbReference type="FunCoup" id="A0A7M7PCT0">
    <property type="interactions" value="1752"/>
</dbReference>
<dbReference type="GO" id="GO:0006506">
    <property type="term" value="P:GPI anchor biosynthetic process"/>
    <property type="evidence" value="ECO:0000318"/>
    <property type="project" value="GO_Central"/>
</dbReference>
<dbReference type="EnsemblMetazoa" id="XM_030992628">
    <property type="protein sequence ID" value="XP_030848488"/>
    <property type="gene ID" value="LOC100890088"/>
</dbReference>
<dbReference type="GO" id="GO:0004376">
    <property type="term" value="F:GPI mannosyltransferase activity"/>
    <property type="evidence" value="ECO:0007669"/>
    <property type="project" value="InterPro"/>
</dbReference>
<evidence type="ECO:0000256" key="10">
    <source>
        <dbReference type="ARBA" id="ARBA00023136"/>
    </source>
</evidence>
<dbReference type="Proteomes" id="UP000007110">
    <property type="component" value="Unassembled WGS sequence"/>
</dbReference>
<evidence type="ECO:0000256" key="9">
    <source>
        <dbReference type="ARBA" id="ARBA00022989"/>
    </source>
</evidence>
<feature type="transmembrane region" description="Helical" evidence="11">
    <location>
        <begin position="346"/>
        <end position="363"/>
    </location>
</feature>
<dbReference type="PANTHER" id="PTHR12468:SF2">
    <property type="entry name" value="GPI MANNOSYLTRANSFERASE 2"/>
    <property type="match status" value="1"/>
</dbReference>
<evidence type="ECO:0000256" key="3">
    <source>
        <dbReference type="ARBA" id="ARBA00008698"/>
    </source>
</evidence>
<feature type="transmembrane region" description="Helical" evidence="11">
    <location>
        <begin position="117"/>
        <end position="138"/>
    </location>
</feature>
<comment type="pathway">
    <text evidence="2 11">Glycolipid biosynthesis; glycosylphosphatidylinositol-anchor biosynthesis.</text>
</comment>
<evidence type="ECO:0000256" key="1">
    <source>
        <dbReference type="ARBA" id="ARBA00004477"/>
    </source>
</evidence>
<accession>A0A7M7PCT0</accession>
<protein>
    <recommendedName>
        <fullName evidence="11">GPI mannosyltransferase 2</fullName>
        <ecNumber evidence="11">2.4.1.-</ecNumber>
    </recommendedName>
</protein>
<keyword evidence="4 11" id="KW-0337">GPI-anchor biosynthesis</keyword>
<dbReference type="KEGG" id="spu:100890088"/>
<keyword evidence="8 11" id="KW-0256">Endoplasmic reticulum</keyword>
<dbReference type="UniPathway" id="UPA00196"/>
<keyword evidence="7 11" id="KW-0812">Transmembrane</keyword>
<dbReference type="GO" id="GO:0005789">
    <property type="term" value="C:endoplasmic reticulum membrane"/>
    <property type="evidence" value="ECO:0000318"/>
    <property type="project" value="GO_Central"/>
</dbReference>
<dbReference type="OrthoDB" id="10252502at2759"/>
<sequence>MATPMGNSRKTMIAKYAIISRLVVTFLQILLNNLIPDHHADAFHQDPMQNPGFGDLCIDLLLGGFCKWDGAHFLHIAEHGYTTDRMMAFFPLYPGLVRALADTLFSPLQMVMQLRSVLLVAGWLLNVLMFTLAAVVLYELTKRVCKDQRIADIAWILYCFNPASIFMTAMYTEASFLLLSLSGMLFLEKRRYLISTIAFGLGTCARSNGIVSIGFVAYHTVQLSIFVFAKMRSPINLSTLKKVCRIIVVGVTRTFYSAAIILFPCALYQIYCYLRICNKEKVISFQKILEHGMEILFKRANNRTSVLQTTDDVPLWCSKSFVIPYSEVQAEHWNVGLLNYYEFKQLPNFFLALPVIILCLYGVQDYCSLKWDHVKVLGLLQPIRKDVKKTDDPISQSEGFYSSGVFVYLVHLLVLLVFGVCCMHVQVVTRFLFSSSPVPIWIASHIIQSSLKPNGVDTPSPELNGSVQELIPLDIMWRKHLDWKGRLLRGYFLGYCVIGVALHCNFLPWT</sequence>
<evidence type="ECO:0000313" key="13">
    <source>
        <dbReference type="Proteomes" id="UP000007110"/>
    </source>
</evidence>
<dbReference type="GeneID" id="100890088"/>
<evidence type="ECO:0000256" key="6">
    <source>
        <dbReference type="ARBA" id="ARBA00022679"/>
    </source>
</evidence>
<organism evidence="12 13">
    <name type="scientific">Strongylocentrotus purpuratus</name>
    <name type="common">Purple sea urchin</name>
    <dbReference type="NCBI Taxonomy" id="7668"/>
    <lineage>
        <taxon>Eukaryota</taxon>
        <taxon>Metazoa</taxon>
        <taxon>Echinodermata</taxon>
        <taxon>Eleutherozoa</taxon>
        <taxon>Echinozoa</taxon>
        <taxon>Echinoidea</taxon>
        <taxon>Euechinoidea</taxon>
        <taxon>Echinacea</taxon>
        <taxon>Camarodonta</taxon>
        <taxon>Echinidea</taxon>
        <taxon>Strongylocentrotidae</taxon>
        <taxon>Strongylocentrotus</taxon>
    </lineage>
</organism>
<dbReference type="GO" id="GO:0031501">
    <property type="term" value="C:mannosyltransferase complex"/>
    <property type="evidence" value="ECO:0000318"/>
    <property type="project" value="GO_Central"/>
</dbReference>
<feature type="transmembrane region" description="Helical" evidence="11">
    <location>
        <begin position="165"/>
        <end position="187"/>
    </location>
</feature>
<reference evidence="12" key="2">
    <citation type="submission" date="2021-01" db="UniProtKB">
        <authorList>
            <consortium name="EnsemblMetazoa"/>
        </authorList>
    </citation>
    <scope>IDENTIFICATION</scope>
</reference>
<dbReference type="AlphaFoldDB" id="A0A7M7PCT0"/>